<dbReference type="AlphaFoldDB" id="A0A365P274"/>
<dbReference type="RefSeq" id="WP_113988743.1">
    <property type="nucleotide sequence ID" value="NZ_QLST01000006.1"/>
</dbReference>
<accession>A0A365P274</accession>
<dbReference type="Proteomes" id="UP000253319">
    <property type="component" value="Unassembled WGS sequence"/>
</dbReference>
<evidence type="ECO:0000313" key="2">
    <source>
        <dbReference type="Proteomes" id="UP000253319"/>
    </source>
</evidence>
<organism evidence="1 2">
    <name type="scientific">Flavobacterium tibetense</name>
    <dbReference type="NCBI Taxonomy" id="2233533"/>
    <lineage>
        <taxon>Bacteria</taxon>
        <taxon>Pseudomonadati</taxon>
        <taxon>Bacteroidota</taxon>
        <taxon>Flavobacteriia</taxon>
        <taxon>Flavobacteriales</taxon>
        <taxon>Flavobacteriaceae</taxon>
        <taxon>Flavobacterium</taxon>
    </lineage>
</organism>
<reference evidence="1 2" key="1">
    <citation type="submission" date="2018-06" db="EMBL/GenBank/DDBJ databases">
        <title>Flavobacterium tibetense sp. nov., isolated from a wetland YonghuCo on Tibetan Plateau.</title>
        <authorList>
            <person name="Xing P."/>
            <person name="Phurbu D."/>
            <person name="Lu H."/>
        </authorList>
    </citation>
    <scope>NUCLEOTIDE SEQUENCE [LARGE SCALE GENOMIC DNA]</scope>
    <source>
        <strain evidence="1 2">YH5</strain>
    </source>
</reference>
<sequence>MNRALKGFLILFGLLLTILSGLYLFLHVAFDGIFSEPSYSKKDLIENYEKRKDDIVDAEKYFKSILPEGAHVTIEFNNNKEIAVFHIKTDSIYQSNWNLKIESPKVDSILTQLNWTNKELKTLKEKLDKANCISIGSYEPVVIGWQRSGMGMFSYLVFEENLNEGKIEEYNDGCTNIFYKDNIVLEYIGGAIGQQCFSEFYEKKNIK</sequence>
<proteinExistence type="predicted"/>
<keyword evidence="2" id="KW-1185">Reference proteome</keyword>
<evidence type="ECO:0000313" key="1">
    <source>
        <dbReference type="EMBL" id="RBA28562.1"/>
    </source>
</evidence>
<comment type="caution">
    <text evidence="1">The sequence shown here is derived from an EMBL/GenBank/DDBJ whole genome shotgun (WGS) entry which is preliminary data.</text>
</comment>
<protein>
    <submittedName>
        <fullName evidence="1">Uncharacterized protein</fullName>
    </submittedName>
</protein>
<name>A0A365P274_9FLAO</name>
<dbReference type="EMBL" id="QLST01000006">
    <property type="protein sequence ID" value="RBA28562.1"/>
    <property type="molecule type" value="Genomic_DNA"/>
</dbReference>
<gene>
    <name evidence="1" type="ORF">DPN68_05980</name>
</gene>
<dbReference type="OrthoDB" id="755509at2"/>